<dbReference type="AlphaFoldDB" id="A0A0D8Y5Y2"/>
<feature type="region of interest" description="Disordered" evidence="1">
    <location>
        <begin position="203"/>
        <end position="223"/>
    </location>
</feature>
<organism evidence="3 4">
    <name type="scientific">Dictyocaulus viviparus</name>
    <name type="common">Bovine lungworm</name>
    <dbReference type="NCBI Taxonomy" id="29172"/>
    <lineage>
        <taxon>Eukaryota</taxon>
        <taxon>Metazoa</taxon>
        <taxon>Ecdysozoa</taxon>
        <taxon>Nematoda</taxon>
        <taxon>Chromadorea</taxon>
        <taxon>Rhabditida</taxon>
        <taxon>Rhabditina</taxon>
        <taxon>Rhabditomorpha</taxon>
        <taxon>Strongyloidea</taxon>
        <taxon>Metastrongylidae</taxon>
        <taxon>Dictyocaulus</taxon>
    </lineage>
</organism>
<proteinExistence type="predicted"/>
<dbReference type="EMBL" id="KN716169">
    <property type="protein sequence ID" value="KJH52150.1"/>
    <property type="molecule type" value="Genomic_DNA"/>
</dbReference>
<reference evidence="4" key="2">
    <citation type="journal article" date="2016" name="Sci. Rep.">
        <title>Dictyocaulus viviparus genome, variome and transcriptome elucidate lungworm biology and support future intervention.</title>
        <authorList>
            <person name="McNulty S.N."/>
            <person name="Strube C."/>
            <person name="Rosa B.A."/>
            <person name="Martin J.C."/>
            <person name="Tyagi R."/>
            <person name="Choi Y.J."/>
            <person name="Wang Q."/>
            <person name="Hallsworth Pepin K."/>
            <person name="Zhang X."/>
            <person name="Ozersky P."/>
            <person name="Wilson R.K."/>
            <person name="Sternberg P.W."/>
            <person name="Gasser R.B."/>
            <person name="Mitreva M."/>
        </authorList>
    </citation>
    <scope>NUCLEOTIDE SEQUENCE [LARGE SCALE GENOMIC DNA]</scope>
    <source>
        <strain evidence="4">HannoverDv2000</strain>
    </source>
</reference>
<feature type="region of interest" description="Disordered" evidence="1">
    <location>
        <begin position="95"/>
        <end position="123"/>
    </location>
</feature>
<evidence type="ECO:0000256" key="1">
    <source>
        <dbReference type="SAM" id="MobiDB-lite"/>
    </source>
</evidence>
<accession>A0A0D8Y5Y2</accession>
<reference evidence="3 4" key="1">
    <citation type="submission" date="2013-11" db="EMBL/GenBank/DDBJ databases">
        <title>Draft genome of the bovine lungworm Dictyocaulus viviparus.</title>
        <authorList>
            <person name="Mitreva M."/>
        </authorList>
    </citation>
    <scope>NUCLEOTIDE SEQUENCE [LARGE SCALE GENOMIC DNA]</scope>
    <source>
        <strain evidence="3 4">HannoverDv2000</strain>
    </source>
</reference>
<keyword evidence="2" id="KW-0732">Signal</keyword>
<protein>
    <submittedName>
        <fullName evidence="3">Uncharacterized protein</fullName>
    </submittedName>
</protein>
<dbReference type="Proteomes" id="UP000053766">
    <property type="component" value="Unassembled WGS sequence"/>
</dbReference>
<feature type="signal peptide" evidence="2">
    <location>
        <begin position="1"/>
        <end position="17"/>
    </location>
</feature>
<evidence type="ECO:0000313" key="4">
    <source>
        <dbReference type="Proteomes" id="UP000053766"/>
    </source>
</evidence>
<feature type="chain" id="PRO_5002336222" evidence="2">
    <location>
        <begin position="18"/>
        <end position="508"/>
    </location>
</feature>
<feature type="compositionally biased region" description="Low complexity" evidence="1">
    <location>
        <begin position="105"/>
        <end position="121"/>
    </location>
</feature>
<evidence type="ECO:0000313" key="3">
    <source>
        <dbReference type="EMBL" id="KJH52150.1"/>
    </source>
</evidence>
<feature type="region of interest" description="Disordered" evidence="1">
    <location>
        <begin position="489"/>
        <end position="508"/>
    </location>
</feature>
<gene>
    <name evidence="3" type="ORF">DICVIV_01615</name>
</gene>
<sequence>MWRQIVIVSILFYIVLGQIRSHRGHRYSPINIEPTYSRYTSFQEEGNFPPAEFGVVHVHPYDSSKDVTTKSERDFQSEENKFYDERVLCNKNNLRGTKHLFQPPNRDSNLSSDNDNVNKSSQRMPSQFFGAREFSKDKYSIRHFTPTKESSDHSPVFKTLMIDSREDLEKDFHKEQRKWGGNRRLFISKEDVRNDCLFHRLMPPRSPNEMQEYEYGGGSSSEDEYGKLPEEFDEHTYNVVAGKAEKPETKVSAYKDIRGRNIHMEGVYPIESRNGLREDLHSYLQKHQSGRRKHLCNIESDQNPYEYFTNESEIIANKNSKKQDEKRYEDRVIDKSMHMFRKLDGKESHEMKAEELNMPEITPFSRKFMDKKEIAVENDIIGADGKTDCRENRRSDMAMNCTASPKRGISEGVKIYAMGALIESTTLSIKSREKAKTDNFKIFGTIHNHEHIGIRNEEQLRHNKSEINIATSTSMPLFFSISLPPTLPNDERIMKPLESNDSTRSDPK</sequence>
<keyword evidence="4" id="KW-1185">Reference proteome</keyword>
<evidence type="ECO:0000256" key="2">
    <source>
        <dbReference type="SAM" id="SignalP"/>
    </source>
</evidence>
<name>A0A0D8Y5Y2_DICVI</name>